<dbReference type="GO" id="GO:0000150">
    <property type="term" value="F:DNA strand exchange activity"/>
    <property type="evidence" value="ECO:0007669"/>
    <property type="project" value="InterPro"/>
</dbReference>
<evidence type="ECO:0000313" key="4">
    <source>
        <dbReference type="EMBL" id="EMZ33041.1"/>
    </source>
</evidence>
<dbReference type="PANTHER" id="PTHR30461:SF23">
    <property type="entry name" value="DNA RECOMBINASE-RELATED"/>
    <property type="match status" value="1"/>
</dbReference>
<dbReference type="Pfam" id="PF07508">
    <property type="entry name" value="Recombinase"/>
    <property type="match status" value="1"/>
</dbReference>
<gene>
    <name evidence="4" type="ORF">C823_01459</name>
</gene>
<evidence type="ECO:0000313" key="5">
    <source>
        <dbReference type="Proteomes" id="UP000012589"/>
    </source>
</evidence>
<feature type="domain" description="Recombinase" evidence="3">
    <location>
        <begin position="167"/>
        <end position="296"/>
    </location>
</feature>
<keyword evidence="5" id="KW-1185">Reference proteome</keyword>
<feature type="domain" description="Resolvase/invertase-type recombinase catalytic" evidence="2">
    <location>
        <begin position="10"/>
        <end position="162"/>
    </location>
</feature>
<dbReference type="InterPro" id="IPR011109">
    <property type="entry name" value="DNA_bind_recombinase_dom"/>
</dbReference>
<dbReference type="PATRIC" id="fig|1235802.3.peg.1554"/>
<dbReference type="GO" id="GO:0003677">
    <property type="term" value="F:DNA binding"/>
    <property type="evidence" value="ECO:0007669"/>
    <property type="project" value="InterPro"/>
</dbReference>
<name>N2AY60_9FIRM</name>
<dbReference type="HOGENOM" id="CLU_010686_18_2_9"/>
<evidence type="ECO:0000259" key="3">
    <source>
        <dbReference type="PROSITE" id="PS51737"/>
    </source>
</evidence>
<dbReference type="Proteomes" id="UP000012589">
    <property type="component" value="Unassembled WGS sequence"/>
</dbReference>
<dbReference type="STRING" id="1235802.C823_01459"/>
<comment type="caution">
    <text evidence="4">The sequence shown here is derived from an EMBL/GenBank/DDBJ whole genome shotgun (WGS) entry which is preliminary data.</text>
</comment>
<keyword evidence="1" id="KW-0175">Coiled coil</keyword>
<dbReference type="EMBL" id="AQFT01000041">
    <property type="protein sequence ID" value="EMZ33041.1"/>
    <property type="molecule type" value="Genomic_DNA"/>
</dbReference>
<protein>
    <recommendedName>
        <fullName evidence="6">Resolvase/invertase-type recombinase catalytic domain-containing protein</fullName>
    </recommendedName>
</protein>
<dbReference type="Gene3D" id="3.90.1750.20">
    <property type="entry name" value="Putative Large Serine Recombinase, Chain B, Domain 2"/>
    <property type="match status" value="1"/>
</dbReference>
<dbReference type="InterPro" id="IPR036162">
    <property type="entry name" value="Resolvase-like_N_sf"/>
</dbReference>
<dbReference type="InterPro" id="IPR050639">
    <property type="entry name" value="SSR_resolvase"/>
</dbReference>
<dbReference type="InterPro" id="IPR006119">
    <property type="entry name" value="Resolv_N"/>
</dbReference>
<proteinExistence type="predicted"/>
<dbReference type="Pfam" id="PF00239">
    <property type="entry name" value="Resolvase"/>
    <property type="match status" value="1"/>
</dbReference>
<accession>N2AY60</accession>
<dbReference type="PROSITE" id="PS51736">
    <property type="entry name" value="RECOMBINASES_3"/>
    <property type="match status" value="1"/>
</dbReference>
<evidence type="ECO:0000256" key="1">
    <source>
        <dbReference type="SAM" id="Coils"/>
    </source>
</evidence>
<dbReference type="SUPFAM" id="SSF53041">
    <property type="entry name" value="Resolvase-like"/>
    <property type="match status" value="1"/>
</dbReference>
<dbReference type="eggNOG" id="COG1961">
    <property type="taxonomic scope" value="Bacteria"/>
</dbReference>
<dbReference type="PROSITE" id="PS51737">
    <property type="entry name" value="RECOMBINASE_DNA_BIND"/>
    <property type="match status" value="1"/>
</dbReference>
<feature type="coiled-coil region" evidence="1">
    <location>
        <begin position="440"/>
        <end position="474"/>
    </location>
</feature>
<dbReference type="AlphaFoldDB" id="N2AY60"/>
<dbReference type="Gene3D" id="3.40.50.1390">
    <property type="entry name" value="Resolvase, N-terminal catalytic domain"/>
    <property type="match status" value="1"/>
</dbReference>
<sequence>MNKSGMSASKCVAYARVSTENEGQAESCANQIALCQEYAERHPEYILDGKYVDDGISGATNKRPQFTAMIERIKQGDIRYIIAKNEDRLCRSTEVDGYLMKVCREYDVKIIFLESNKIFNPFDGQDLTVHGIMAVMGQQYVFHQSQVGKIAHEQKCRAKRLNATDVRYGYYWDKERKCMAVNEHEAEMVRKMFEWYVYNGLGVSEIAKKLAEHGVFGARSGKMLTANTVSARLEDEAYKGTFYINKKGSILNVGMDAKKKRFDRPKEEWVAVEGPAIVSEELFELAQRLREERRHVYDKTGKADTQARFRGTHLFSGKVFCGDCKTQFHFRYADRAKTTGEYKDYFSKSRKTLDAVCHNKKYNRIYEQTLITLCRYAINIFLKEHEACINNLKAVIRDSGLSLFADDKLLKDCQMHLEKVERERQKNLVAWRDAPDESMKQAYLEMYKSNDEEKKELEKKISGLIERRKDAGNVERKIDEIHRHIEDMKQINEIDRSVVQKFIEKIIIEKNGIITIILKFGAAYSAILPDNRKEEIEDVLCLDKVFILFFDADTIASKLQKYWWWRRCSDRA</sequence>
<dbReference type="SMART" id="SM00857">
    <property type="entry name" value="Resolvase"/>
    <property type="match status" value="1"/>
</dbReference>
<evidence type="ECO:0008006" key="6">
    <source>
        <dbReference type="Google" id="ProtNLM"/>
    </source>
</evidence>
<reference evidence="4 5" key="1">
    <citation type="journal article" date="2014" name="Genome Announc.">
        <title>Draft genome sequences of the altered schaedler flora, a defined bacterial community from gnotobiotic mice.</title>
        <authorList>
            <person name="Wannemuehler M.J."/>
            <person name="Overstreet A.M."/>
            <person name="Ward D.V."/>
            <person name="Phillips G.J."/>
        </authorList>
    </citation>
    <scope>NUCLEOTIDE SEQUENCE [LARGE SCALE GENOMIC DNA]</scope>
    <source>
        <strain evidence="4 5">ASF492</strain>
    </source>
</reference>
<dbReference type="CDD" id="cd00338">
    <property type="entry name" value="Ser_Recombinase"/>
    <property type="match status" value="1"/>
</dbReference>
<dbReference type="PANTHER" id="PTHR30461">
    <property type="entry name" value="DNA-INVERTASE FROM LAMBDOID PROPHAGE"/>
    <property type="match status" value="1"/>
</dbReference>
<evidence type="ECO:0000259" key="2">
    <source>
        <dbReference type="PROSITE" id="PS51736"/>
    </source>
</evidence>
<organism evidence="4 5">
    <name type="scientific">Eubacterium plexicaudatum ASF492</name>
    <dbReference type="NCBI Taxonomy" id="1235802"/>
    <lineage>
        <taxon>Bacteria</taxon>
        <taxon>Bacillati</taxon>
        <taxon>Bacillota</taxon>
        <taxon>Clostridia</taxon>
        <taxon>Eubacteriales</taxon>
        <taxon>Eubacteriaceae</taxon>
        <taxon>Eubacterium</taxon>
    </lineage>
</organism>
<dbReference type="InterPro" id="IPR038109">
    <property type="entry name" value="DNA_bind_recomb_sf"/>
</dbReference>